<dbReference type="AlphaFoldDB" id="A0AA86SW69"/>
<sequence length="380" mass="40898">MVNYINGVPVKTAGSKHSNAPDAGPSNQLDLNCENQSSKLRCKGLSMSDAITSTSDSQMHSGEFEGLNKRPKSSDIENKGTNNDEELPSLGLSLKRLRGVKDAVFCYRYNAASNAKKSPTGCVGSNSPYNNSLEVTKKDSSRDIQSHSSGNPPNQNSNGASNYIDMGSTTNNAYAKSAVISEPAVASTKCLYQTSAFQPIEKNFVCNSQQVVLHDTEDMAATMLSLPKVDRHKDSASPDFHLHYENHKCTANKQQLPPDHDAESIKKMATAAAPHCGSSNVVDVVVEGTVGNHSINRSVSGSNNGSNGQNRSSTAINAGGTNMESNNGLPGNSGSGDGSANRVDQNKTSQREAALTKFRQKRKERKERCFHKKLKMPLMW</sequence>
<evidence type="ECO:0000313" key="2">
    <source>
        <dbReference type="EMBL" id="CAJ1968435.1"/>
    </source>
</evidence>
<protein>
    <submittedName>
        <fullName evidence="2">Uncharacterized protein</fullName>
    </submittedName>
</protein>
<feature type="region of interest" description="Disordered" evidence="1">
    <location>
        <begin position="52"/>
        <end position="87"/>
    </location>
</feature>
<feature type="compositionally biased region" description="Polar residues" evidence="1">
    <location>
        <begin position="115"/>
        <end position="134"/>
    </location>
</feature>
<feature type="compositionally biased region" description="Basic and acidic residues" evidence="1">
    <location>
        <begin position="62"/>
        <end position="78"/>
    </location>
</feature>
<feature type="region of interest" description="Disordered" evidence="1">
    <location>
        <begin position="295"/>
        <end position="366"/>
    </location>
</feature>
<accession>A0AA86SW69</accession>
<dbReference type="Proteomes" id="UP001189624">
    <property type="component" value="Chromosome 7"/>
</dbReference>
<organism evidence="2 3">
    <name type="scientific">Sphenostylis stenocarpa</name>
    <dbReference type="NCBI Taxonomy" id="92480"/>
    <lineage>
        <taxon>Eukaryota</taxon>
        <taxon>Viridiplantae</taxon>
        <taxon>Streptophyta</taxon>
        <taxon>Embryophyta</taxon>
        <taxon>Tracheophyta</taxon>
        <taxon>Spermatophyta</taxon>
        <taxon>Magnoliopsida</taxon>
        <taxon>eudicotyledons</taxon>
        <taxon>Gunneridae</taxon>
        <taxon>Pentapetalae</taxon>
        <taxon>rosids</taxon>
        <taxon>fabids</taxon>
        <taxon>Fabales</taxon>
        <taxon>Fabaceae</taxon>
        <taxon>Papilionoideae</taxon>
        <taxon>50 kb inversion clade</taxon>
        <taxon>NPAAA clade</taxon>
        <taxon>indigoferoid/millettioid clade</taxon>
        <taxon>Phaseoleae</taxon>
        <taxon>Sphenostylis</taxon>
    </lineage>
</organism>
<proteinExistence type="predicted"/>
<feature type="compositionally biased region" description="Basic and acidic residues" evidence="1">
    <location>
        <begin position="135"/>
        <end position="145"/>
    </location>
</feature>
<name>A0AA86SW69_9FABA</name>
<feature type="compositionally biased region" description="Low complexity" evidence="1">
    <location>
        <begin position="146"/>
        <end position="162"/>
    </location>
</feature>
<dbReference type="Gramene" id="rna-AYBTSS11_LOCUS21711">
    <property type="protein sequence ID" value="CAJ1968435.1"/>
    <property type="gene ID" value="gene-AYBTSS11_LOCUS21711"/>
</dbReference>
<keyword evidence="3" id="KW-1185">Reference proteome</keyword>
<feature type="region of interest" description="Disordered" evidence="1">
    <location>
        <begin position="115"/>
        <end position="164"/>
    </location>
</feature>
<reference evidence="2" key="1">
    <citation type="submission" date="2023-10" db="EMBL/GenBank/DDBJ databases">
        <authorList>
            <person name="Domelevo Entfellner J.-B."/>
        </authorList>
    </citation>
    <scope>NUCLEOTIDE SEQUENCE</scope>
</reference>
<evidence type="ECO:0000313" key="3">
    <source>
        <dbReference type="Proteomes" id="UP001189624"/>
    </source>
</evidence>
<feature type="compositionally biased region" description="Polar residues" evidence="1">
    <location>
        <begin position="314"/>
        <end position="324"/>
    </location>
</feature>
<feature type="region of interest" description="Disordered" evidence="1">
    <location>
        <begin position="1"/>
        <end position="32"/>
    </location>
</feature>
<feature type="compositionally biased region" description="Low complexity" evidence="1">
    <location>
        <begin position="295"/>
        <end position="313"/>
    </location>
</feature>
<evidence type="ECO:0000256" key="1">
    <source>
        <dbReference type="SAM" id="MobiDB-lite"/>
    </source>
</evidence>
<dbReference type="EMBL" id="OY731404">
    <property type="protein sequence ID" value="CAJ1968435.1"/>
    <property type="molecule type" value="Genomic_DNA"/>
</dbReference>
<gene>
    <name evidence="2" type="ORF">AYBTSS11_LOCUS21711</name>
</gene>